<reference evidence="1" key="1">
    <citation type="submission" date="2020-12" db="EMBL/GenBank/DDBJ databases">
        <authorList>
            <person name="Iha C."/>
        </authorList>
    </citation>
    <scope>NUCLEOTIDE SEQUENCE</scope>
</reference>
<proteinExistence type="predicted"/>
<sequence length="134" mass="14951">MATWASFPVLCLEIRNGFKIQRVSGGTNSLMAAFSPAKYFLCITENEWRIAVRSSPCCTFSQHWGSLKTNHGTTMAYQAGCWCEWRTGLPRHRSLFQAKCPQEFSTHALTACWRRLPSARSLRTSLGSMGAALG</sequence>
<organism evidence="1 2">
    <name type="scientific">Ostreobium quekettii</name>
    <dbReference type="NCBI Taxonomy" id="121088"/>
    <lineage>
        <taxon>Eukaryota</taxon>
        <taxon>Viridiplantae</taxon>
        <taxon>Chlorophyta</taxon>
        <taxon>core chlorophytes</taxon>
        <taxon>Ulvophyceae</taxon>
        <taxon>TCBD clade</taxon>
        <taxon>Bryopsidales</taxon>
        <taxon>Ostreobineae</taxon>
        <taxon>Ostreobiaceae</taxon>
        <taxon>Ostreobium</taxon>
    </lineage>
</organism>
<keyword evidence="2" id="KW-1185">Reference proteome</keyword>
<gene>
    <name evidence="1" type="ORF">OSTQU699_LOCUS4712</name>
</gene>
<dbReference type="AlphaFoldDB" id="A0A8S1J0L9"/>
<dbReference type="Proteomes" id="UP000708148">
    <property type="component" value="Unassembled WGS sequence"/>
</dbReference>
<name>A0A8S1J0L9_9CHLO</name>
<accession>A0A8S1J0L9</accession>
<comment type="caution">
    <text evidence="1">The sequence shown here is derived from an EMBL/GenBank/DDBJ whole genome shotgun (WGS) entry which is preliminary data.</text>
</comment>
<dbReference type="EMBL" id="CAJHUC010001001">
    <property type="protein sequence ID" value="CAD7699353.1"/>
    <property type="molecule type" value="Genomic_DNA"/>
</dbReference>
<evidence type="ECO:0000313" key="2">
    <source>
        <dbReference type="Proteomes" id="UP000708148"/>
    </source>
</evidence>
<protein>
    <submittedName>
        <fullName evidence="1">Uncharacterized protein</fullName>
    </submittedName>
</protein>
<evidence type="ECO:0000313" key="1">
    <source>
        <dbReference type="EMBL" id="CAD7699353.1"/>
    </source>
</evidence>